<sequence length="246" mass="28140">MKKLDTTTEQIIEKFTHEIQTLYGDELIALILYGSAAGPDFVPQRSDLNFLVVLKNVTPEALRKAIPFVRAWHREKIATPLFVDPEFLQSSLDVFPIEFFDMQERHRLLAGQDVLLDLKISPKNLRLQCEEELKGKLLNLRRAYLETGGRVQALEELMVSSLKSFLVITRHLLRLKGLQPAHEFLEILVQAEEAFGISFEAIRDVHSLRVGALQLDKSNAQTLFERYLADIEQLATCADTLLKEIR</sequence>
<accession>H5SRD6</accession>
<protein>
    <submittedName>
        <fullName evidence="1">Cytoplasmic protein</fullName>
    </submittedName>
</protein>
<reference evidence="1" key="1">
    <citation type="journal article" date="2005" name="Environ. Microbiol.">
        <title>Genetic and functional properties of uncultivated thermophilic crenarchaeotes from a subsurface gold mine as revealed by analysis of genome fragments.</title>
        <authorList>
            <person name="Nunoura T."/>
            <person name="Hirayama H."/>
            <person name="Takami H."/>
            <person name="Oida H."/>
            <person name="Nishi S."/>
            <person name="Shimamura S."/>
            <person name="Suzuki Y."/>
            <person name="Inagaki F."/>
            <person name="Takai K."/>
            <person name="Nealson K.H."/>
            <person name="Horikoshi K."/>
        </authorList>
    </citation>
    <scope>NUCLEOTIDE SEQUENCE</scope>
</reference>
<dbReference type="Gene3D" id="3.30.460.10">
    <property type="entry name" value="Beta Polymerase, domain 2"/>
    <property type="match status" value="1"/>
</dbReference>
<evidence type="ECO:0000313" key="1">
    <source>
        <dbReference type="EMBL" id="BAL58653.1"/>
    </source>
</evidence>
<dbReference type="EMBL" id="AP011801">
    <property type="protein sequence ID" value="BAL58653.1"/>
    <property type="molecule type" value="Genomic_DNA"/>
</dbReference>
<name>H5SRD6_ACEAU</name>
<dbReference type="InterPro" id="IPR043519">
    <property type="entry name" value="NT_sf"/>
</dbReference>
<dbReference type="SUPFAM" id="SSF81301">
    <property type="entry name" value="Nucleotidyltransferase"/>
    <property type="match status" value="1"/>
</dbReference>
<reference evidence="1" key="2">
    <citation type="journal article" date="2012" name="PLoS ONE">
        <title>A Deeply Branching Thermophilic Bacterium with an Ancient Acetyl-CoA Pathway Dominates a Subsurface Ecosystem.</title>
        <authorList>
            <person name="Takami H."/>
            <person name="Noguchi H."/>
            <person name="Takaki Y."/>
            <person name="Uchiyama I."/>
            <person name="Toyoda A."/>
            <person name="Nishi S."/>
            <person name="Chee G.-J."/>
            <person name="Arai W."/>
            <person name="Nunoura T."/>
            <person name="Itoh T."/>
            <person name="Hattori M."/>
            <person name="Takai K."/>
        </authorList>
    </citation>
    <scope>NUCLEOTIDE SEQUENCE</scope>
</reference>
<dbReference type="AlphaFoldDB" id="H5SRD6"/>
<proteinExistence type="predicted"/>
<gene>
    <name evidence="1" type="ORF">HGMM_OP2C201</name>
</gene>
<organism evidence="1">
    <name type="scientific">Acetithermum autotrophicum</name>
    <dbReference type="NCBI Taxonomy" id="1446466"/>
    <lineage>
        <taxon>Bacteria</taxon>
        <taxon>Candidatus Bipolaricaulota</taxon>
        <taxon>Candidatus Acetithermum</taxon>
    </lineage>
</organism>